<name>A0A1D7QWN7_9BACI</name>
<dbReference type="EMBL" id="CP012502">
    <property type="protein sequence ID" value="AOM83388.1"/>
    <property type="molecule type" value="Genomic_DNA"/>
</dbReference>
<dbReference type="Proteomes" id="UP000094463">
    <property type="component" value="Chromosome"/>
</dbReference>
<dbReference type="STRING" id="632773.BBEV_2028"/>
<proteinExistence type="predicted"/>
<dbReference type="OrthoDB" id="2874272at2"/>
<keyword evidence="2" id="KW-1185">Reference proteome</keyword>
<organism evidence="1 2">
    <name type="scientific">Salisediminibacterium beveridgei</name>
    <dbReference type="NCBI Taxonomy" id="632773"/>
    <lineage>
        <taxon>Bacteria</taxon>
        <taxon>Bacillati</taxon>
        <taxon>Bacillota</taxon>
        <taxon>Bacilli</taxon>
        <taxon>Bacillales</taxon>
        <taxon>Bacillaceae</taxon>
        <taxon>Salisediminibacterium</taxon>
    </lineage>
</organism>
<reference evidence="1 2" key="1">
    <citation type="submission" date="2015-08" db="EMBL/GenBank/DDBJ databases">
        <title>The complete genome sequence of Bacillus beveridgei MLTeJB.</title>
        <authorList>
            <person name="Hanson T.E."/>
            <person name="Mesa C."/>
            <person name="Basesman S.M."/>
            <person name="Oremland R.S."/>
        </authorList>
    </citation>
    <scope>NUCLEOTIDE SEQUENCE [LARGE SCALE GENOMIC DNA]</scope>
    <source>
        <strain evidence="1 2">MLTeJB</strain>
    </source>
</reference>
<protein>
    <submittedName>
        <fullName evidence="1">Uncharacterized protein</fullName>
    </submittedName>
</protein>
<sequence length="111" mass="13202">MKHDQEKAMRKFAERMTAGYQAVHQRDYQEALENLEPLVPLFHQEDNPNVKLLCYVAIAQIGTKKTERFLETCEELAKYPPSTEKEEALKQRVDEMFDELMRLLNEDDRER</sequence>
<gene>
    <name evidence="1" type="ORF">BBEV_2028</name>
</gene>
<dbReference type="KEGG" id="bbev:BBEV_2028"/>
<evidence type="ECO:0000313" key="1">
    <source>
        <dbReference type="EMBL" id="AOM83388.1"/>
    </source>
</evidence>
<evidence type="ECO:0000313" key="2">
    <source>
        <dbReference type="Proteomes" id="UP000094463"/>
    </source>
</evidence>
<accession>A0A1D7QWN7</accession>
<dbReference type="AlphaFoldDB" id="A0A1D7QWN7"/>